<dbReference type="AlphaFoldDB" id="B9L157"/>
<reference evidence="2 3" key="1">
    <citation type="journal article" date="2009" name="PLoS ONE">
        <title>Complete genome sequence of the aerobic CO-oxidizing thermophile Thermomicrobium roseum.</title>
        <authorList>
            <person name="Wu D."/>
            <person name="Raymond J."/>
            <person name="Wu M."/>
            <person name="Chatterji S."/>
            <person name="Ren Q."/>
            <person name="Graham J.E."/>
            <person name="Bryant D.A."/>
            <person name="Robb F."/>
            <person name="Colman A."/>
            <person name="Tallon L.J."/>
            <person name="Badger J.H."/>
            <person name="Madupu R."/>
            <person name="Ward N.L."/>
            <person name="Eisen J.A."/>
        </authorList>
    </citation>
    <scope>NUCLEOTIDE SEQUENCE [LARGE SCALE GENOMIC DNA]</scope>
    <source>
        <strain evidence="3">ATCC 27502 / DSM 5159 / P-2</strain>
    </source>
</reference>
<feature type="transmembrane region" description="Helical" evidence="1">
    <location>
        <begin position="57"/>
        <end position="78"/>
    </location>
</feature>
<accession>B9L157</accession>
<keyword evidence="1" id="KW-1133">Transmembrane helix</keyword>
<dbReference type="EMBL" id="CP001275">
    <property type="protein sequence ID" value="ACM05440.1"/>
    <property type="molecule type" value="Genomic_DNA"/>
</dbReference>
<feature type="transmembrane region" description="Helical" evidence="1">
    <location>
        <begin position="182"/>
        <end position="204"/>
    </location>
</feature>
<dbReference type="PANTHER" id="PTHR40078">
    <property type="entry name" value="INTEGRAL MEMBRANE PROTEIN-RELATED"/>
    <property type="match status" value="1"/>
</dbReference>
<proteinExistence type="predicted"/>
<dbReference type="HOGENOM" id="CLU_083843_0_0_0"/>
<dbReference type="PANTHER" id="PTHR40078:SF1">
    <property type="entry name" value="INTEGRAL MEMBRANE PROTEIN"/>
    <property type="match status" value="1"/>
</dbReference>
<keyword evidence="3" id="KW-1185">Reference proteome</keyword>
<evidence type="ECO:0000313" key="3">
    <source>
        <dbReference type="Proteomes" id="UP000000447"/>
    </source>
</evidence>
<dbReference type="InterPro" id="IPR038750">
    <property type="entry name" value="YczE/YyaS-like"/>
</dbReference>
<gene>
    <name evidence="2" type="ordered locus">trd_1768</name>
</gene>
<evidence type="ECO:0000313" key="2">
    <source>
        <dbReference type="EMBL" id="ACM05440.1"/>
    </source>
</evidence>
<protein>
    <submittedName>
        <fullName evidence="2">Putative Uncharacterized BCR, YitT family</fullName>
    </submittedName>
</protein>
<feature type="transmembrane region" description="Helical" evidence="1">
    <location>
        <begin position="90"/>
        <end position="109"/>
    </location>
</feature>
<keyword evidence="1" id="KW-0472">Membrane</keyword>
<dbReference type="STRING" id="309801.trd_1768"/>
<name>B9L157_THERP</name>
<dbReference type="KEGG" id="tro:trd_1768"/>
<feature type="transmembrane region" description="Helical" evidence="1">
    <location>
        <begin position="157"/>
        <end position="176"/>
    </location>
</feature>
<keyword evidence="1" id="KW-0812">Transmembrane</keyword>
<dbReference type="RefSeq" id="WP_015922710.1">
    <property type="nucleotide sequence ID" value="NC_011959.1"/>
</dbReference>
<organism evidence="2 3">
    <name type="scientific">Thermomicrobium roseum (strain ATCC 27502 / DSM 5159 / P-2)</name>
    <dbReference type="NCBI Taxonomy" id="309801"/>
    <lineage>
        <taxon>Bacteria</taxon>
        <taxon>Pseudomonadati</taxon>
        <taxon>Thermomicrobiota</taxon>
        <taxon>Thermomicrobia</taxon>
        <taxon>Thermomicrobiales</taxon>
        <taxon>Thermomicrobiaceae</taxon>
        <taxon>Thermomicrobium</taxon>
    </lineage>
</organism>
<dbReference type="Proteomes" id="UP000000447">
    <property type="component" value="Chromosome"/>
</dbReference>
<dbReference type="Pfam" id="PF19700">
    <property type="entry name" value="DUF6198"/>
    <property type="match status" value="1"/>
</dbReference>
<evidence type="ECO:0000256" key="1">
    <source>
        <dbReference type="SAM" id="Phobius"/>
    </source>
</evidence>
<sequence>MALAVDRAMKWRERLVRATMLVGGLFLFALALVLGLRSGLGAYSWMVFHDGISRHTPLTVGQASIVVSLVTVGAGWALGVSPGFGTVANLVLIGIFTDFLLWIGMIPQARDTFEGVIEVAASVVLLGIASGMYIAADFGAGPRDSLMLALARRTRWSIGWIRWSMESAVTVIGILLGGSFGIGTIMVALTVGPAVRLGFALFGLDGRGRRRKEICDVRR</sequence>
<dbReference type="OrthoDB" id="154912at2"/>
<dbReference type="eggNOG" id="COG2364">
    <property type="taxonomic scope" value="Bacteria"/>
</dbReference>
<feature type="transmembrane region" description="Helical" evidence="1">
    <location>
        <begin position="115"/>
        <end position="136"/>
    </location>
</feature>